<sequence length="293" mass="33524">MDYNEASESQKGHVDELLRVASYAPVTHPYQQLAERAHPGVVSSCISVPQRKTWWTALEDDLMECDGSEIVTEFSSFSFVEPDTEDGLSSAPGGINMQILVRQEYNIAFEEMTRDYHRRREDSRFVDHDANCGGLLIRGWKGTGKSTFLRYAMVRLVSEGQPVLFYDGKALHVFRDRTYTSSTPAEYSQLASQDLRLARCIMLCDLAYGESVPVEFRLGYNFIVATLKFGDDMAYFKQRRGAQTFYLQPWTWPEYYAVALDTPRRLGCLHDIWPDVQLQCGADSAVRRYRIQG</sequence>
<gene>
    <name evidence="1" type="ORF">OH76DRAFT_1396903</name>
</gene>
<reference evidence="1 2" key="1">
    <citation type="journal article" date="2018" name="Biotechnol. Biofuels">
        <title>Integrative visual omics of the white-rot fungus Polyporus brumalis exposes the biotechnological potential of its oxidative enzymes for delignifying raw plant biomass.</title>
        <authorList>
            <person name="Miyauchi S."/>
            <person name="Rancon A."/>
            <person name="Drula E."/>
            <person name="Hage H."/>
            <person name="Chaduli D."/>
            <person name="Favel A."/>
            <person name="Grisel S."/>
            <person name="Henrissat B."/>
            <person name="Herpoel-Gimbert I."/>
            <person name="Ruiz-Duenas F.J."/>
            <person name="Chevret D."/>
            <person name="Hainaut M."/>
            <person name="Lin J."/>
            <person name="Wang M."/>
            <person name="Pangilinan J."/>
            <person name="Lipzen A."/>
            <person name="Lesage-Meessen L."/>
            <person name="Navarro D."/>
            <person name="Riley R."/>
            <person name="Grigoriev I.V."/>
            <person name="Zhou S."/>
            <person name="Raouche S."/>
            <person name="Rosso M.N."/>
        </authorList>
    </citation>
    <scope>NUCLEOTIDE SEQUENCE [LARGE SCALE GENOMIC DNA]</scope>
    <source>
        <strain evidence="1 2">BRFM 1820</strain>
    </source>
</reference>
<keyword evidence="2" id="KW-1185">Reference proteome</keyword>
<dbReference type="Proteomes" id="UP000256964">
    <property type="component" value="Unassembled WGS sequence"/>
</dbReference>
<accession>A0A371DSJ9</accession>
<organism evidence="1 2">
    <name type="scientific">Lentinus brumalis</name>
    <dbReference type="NCBI Taxonomy" id="2498619"/>
    <lineage>
        <taxon>Eukaryota</taxon>
        <taxon>Fungi</taxon>
        <taxon>Dikarya</taxon>
        <taxon>Basidiomycota</taxon>
        <taxon>Agaricomycotina</taxon>
        <taxon>Agaricomycetes</taxon>
        <taxon>Polyporales</taxon>
        <taxon>Polyporaceae</taxon>
        <taxon>Lentinus</taxon>
    </lineage>
</organism>
<evidence type="ECO:0000313" key="2">
    <source>
        <dbReference type="Proteomes" id="UP000256964"/>
    </source>
</evidence>
<proteinExistence type="predicted"/>
<protein>
    <submittedName>
        <fullName evidence="1">Uncharacterized protein</fullName>
    </submittedName>
</protein>
<name>A0A371DSJ9_9APHY</name>
<dbReference type="OrthoDB" id="19861at2759"/>
<dbReference type="EMBL" id="KZ857382">
    <property type="protein sequence ID" value="RDX55519.1"/>
    <property type="molecule type" value="Genomic_DNA"/>
</dbReference>
<dbReference type="AlphaFoldDB" id="A0A371DSJ9"/>
<evidence type="ECO:0000313" key="1">
    <source>
        <dbReference type="EMBL" id="RDX55519.1"/>
    </source>
</evidence>